<sequence length="69" mass="7862">MNVVAVAAAVLLLTVTRAQIVVPPPAGPQKRYSNEPYCTTPQTSRTLVLILRIVKRFQIWMNFLKYIDF</sequence>
<evidence type="ECO:0000256" key="1">
    <source>
        <dbReference type="SAM" id="SignalP"/>
    </source>
</evidence>
<dbReference type="STRING" id="29170.A0A368FKF1"/>
<name>A0A368FKF1_ANCCA</name>
<proteinExistence type="predicted"/>
<gene>
    <name evidence="2" type="ORF">ANCCAN_21566</name>
</gene>
<dbReference type="Proteomes" id="UP000252519">
    <property type="component" value="Unassembled WGS sequence"/>
</dbReference>
<dbReference type="AlphaFoldDB" id="A0A368FKF1"/>
<keyword evidence="1" id="KW-0732">Signal</keyword>
<dbReference type="EMBL" id="JOJR01001058">
    <property type="protein sequence ID" value="RCN32623.1"/>
    <property type="molecule type" value="Genomic_DNA"/>
</dbReference>
<accession>A0A368FKF1</accession>
<comment type="caution">
    <text evidence="2">The sequence shown here is derived from an EMBL/GenBank/DDBJ whole genome shotgun (WGS) entry which is preliminary data.</text>
</comment>
<evidence type="ECO:0008006" key="4">
    <source>
        <dbReference type="Google" id="ProtNLM"/>
    </source>
</evidence>
<protein>
    <recommendedName>
        <fullName evidence="4">Secreted protein</fullName>
    </recommendedName>
</protein>
<evidence type="ECO:0000313" key="3">
    <source>
        <dbReference type="Proteomes" id="UP000252519"/>
    </source>
</evidence>
<keyword evidence="3" id="KW-1185">Reference proteome</keyword>
<evidence type="ECO:0000313" key="2">
    <source>
        <dbReference type="EMBL" id="RCN32623.1"/>
    </source>
</evidence>
<feature type="chain" id="PRO_5017033525" description="Secreted protein" evidence="1">
    <location>
        <begin position="19"/>
        <end position="69"/>
    </location>
</feature>
<reference evidence="2 3" key="1">
    <citation type="submission" date="2014-10" db="EMBL/GenBank/DDBJ databases">
        <title>Draft genome of the hookworm Ancylostoma caninum.</title>
        <authorList>
            <person name="Mitreva M."/>
        </authorList>
    </citation>
    <scope>NUCLEOTIDE SEQUENCE [LARGE SCALE GENOMIC DNA]</scope>
    <source>
        <strain evidence="2 3">Baltimore</strain>
    </source>
</reference>
<feature type="signal peptide" evidence="1">
    <location>
        <begin position="1"/>
        <end position="18"/>
    </location>
</feature>
<organism evidence="2 3">
    <name type="scientific">Ancylostoma caninum</name>
    <name type="common">Dog hookworm</name>
    <dbReference type="NCBI Taxonomy" id="29170"/>
    <lineage>
        <taxon>Eukaryota</taxon>
        <taxon>Metazoa</taxon>
        <taxon>Ecdysozoa</taxon>
        <taxon>Nematoda</taxon>
        <taxon>Chromadorea</taxon>
        <taxon>Rhabditida</taxon>
        <taxon>Rhabditina</taxon>
        <taxon>Rhabditomorpha</taxon>
        <taxon>Strongyloidea</taxon>
        <taxon>Ancylostomatidae</taxon>
        <taxon>Ancylostomatinae</taxon>
        <taxon>Ancylostoma</taxon>
    </lineage>
</organism>